<dbReference type="PROSITE" id="PS00775">
    <property type="entry name" value="GLYCOSYL_HYDROL_F3"/>
    <property type="match status" value="1"/>
</dbReference>
<evidence type="ECO:0000313" key="5">
    <source>
        <dbReference type="EMBL" id="QTA83006.1"/>
    </source>
</evidence>
<dbReference type="InterPro" id="IPR001764">
    <property type="entry name" value="Glyco_hydro_3_N"/>
</dbReference>
<dbReference type="AlphaFoldDB" id="A0A975GJ04"/>
<name>A0A975GJ04_9BACT</name>
<dbReference type="GO" id="GO:0005975">
    <property type="term" value="P:carbohydrate metabolic process"/>
    <property type="evidence" value="ECO:0007669"/>
    <property type="project" value="InterPro"/>
</dbReference>
<sequence length="341" mass="37809">MDTKTFSDKQLAGQRLMIGFDGTMLNPDLEYSIKELKIGGIILFSRNIESPSQLKNLCQSVQSFAQACSQPPLFISIDQEGGKVARLKEPFTCFPGNPSIKNKDDALNFARITASELSKTGINMNMAPVMDVSPKDMNSIMTGRTFSHDPEIVSRLGTAVIREMQAGGVMAVAKHFPGIGRTIIDSHLDLPFMDADLADIQSFDIPPFYAAAACGAAGIMLSHILYTRVDPVWPASLSIEIAKKLLRDEMGFDGLVITDDLDMGAVKKHYKISKMIEQILKADIDITLICHKGPDIETAFEEILKQFKNNHELRERGIISANRIMRFKQQYCKSQFPDCIA</sequence>
<organism evidence="5 6">
    <name type="scientific">Desulfonema limicola</name>
    <dbReference type="NCBI Taxonomy" id="45656"/>
    <lineage>
        <taxon>Bacteria</taxon>
        <taxon>Pseudomonadati</taxon>
        <taxon>Thermodesulfobacteriota</taxon>
        <taxon>Desulfobacteria</taxon>
        <taxon>Desulfobacterales</taxon>
        <taxon>Desulfococcaceae</taxon>
        <taxon>Desulfonema</taxon>
    </lineage>
</organism>
<dbReference type="Gene3D" id="3.20.20.300">
    <property type="entry name" value="Glycoside hydrolase, family 3, N-terminal domain"/>
    <property type="match status" value="1"/>
</dbReference>
<comment type="similarity">
    <text evidence="1">Belongs to the glycosyl hydrolase 3 family.</text>
</comment>
<dbReference type="GO" id="GO:0004553">
    <property type="term" value="F:hydrolase activity, hydrolyzing O-glycosyl compounds"/>
    <property type="evidence" value="ECO:0007669"/>
    <property type="project" value="InterPro"/>
</dbReference>
<evidence type="ECO:0000256" key="3">
    <source>
        <dbReference type="ARBA" id="ARBA00023295"/>
    </source>
</evidence>
<dbReference type="InterPro" id="IPR036962">
    <property type="entry name" value="Glyco_hydro_3_N_sf"/>
</dbReference>
<gene>
    <name evidence="5" type="primary">nagZ</name>
    <name evidence="5" type="ORF">dnl_53990</name>
</gene>
<dbReference type="EMBL" id="CP061799">
    <property type="protein sequence ID" value="QTA83006.1"/>
    <property type="molecule type" value="Genomic_DNA"/>
</dbReference>
<dbReference type="Proteomes" id="UP000663720">
    <property type="component" value="Chromosome"/>
</dbReference>
<dbReference type="NCBIfam" id="NF003740">
    <property type="entry name" value="PRK05337.1"/>
    <property type="match status" value="1"/>
</dbReference>
<dbReference type="Pfam" id="PF00933">
    <property type="entry name" value="Glyco_hydro_3"/>
    <property type="match status" value="1"/>
</dbReference>
<feature type="domain" description="Glycoside hydrolase family 3 N-terminal" evidence="4">
    <location>
        <begin position="26"/>
        <end position="324"/>
    </location>
</feature>
<accession>A0A975GJ04</accession>
<keyword evidence="6" id="KW-1185">Reference proteome</keyword>
<dbReference type="GO" id="GO:0009254">
    <property type="term" value="P:peptidoglycan turnover"/>
    <property type="evidence" value="ECO:0007669"/>
    <property type="project" value="TreeGrafter"/>
</dbReference>
<evidence type="ECO:0000256" key="1">
    <source>
        <dbReference type="ARBA" id="ARBA00005336"/>
    </source>
</evidence>
<protein>
    <submittedName>
        <fullName evidence="5">Beta-hexosaminidase</fullName>
    </submittedName>
</protein>
<proteinExistence type="inferred from homology"/>
<reference evidence="5" key="1">
    <citation type="journal article" date="2021" name="Microb. Physiol.">
        <title>Proteogenomic Insights into the Physiology of Marine, Sulfate-Reducing, Filamentous Desulfonema limicola and Desulfonema magnum.</title>
        <authorList>
            <person name="Schnaars V."/>
            <person name="Wohlbrand L."/>
            <person name="Scheve S."/>
            <person name="Hinrichs C."/>
            <person name="Reinhardt R."/>
            <person name="Rabus R."/>
        </authorList>
    </citation>
    <scope>NUCLEOTIDE SEQUENCE</scope>
    <source>
        <strain evidence="5">5ac10</strain>
    </source>
</reference>
<evidence type="ECO:0000313" key="6">
    <source>
        <dbReference type="Proteomes" id="UP000663720"/>
    </source>
</evidence>
<dbReference type="PANTHER" id="PTHR30480">
    <property type="entry name" value="BETA-HEXOSAMINIDASE-RELATED"/>
    <property type="match status" value="1"/>
</dbReference>
<dbReference type="KEGG" id="dli:dnl_53990"/>
<dbReference type="RefSeq" id="WP_207688858.1">
    <property type="nucleotide sequence ID" value="NZ_CP061799.1"/>
</dbReference>
<evidence type="ECO:0000256" key="2">
    <source>
        <dbReference type="ARBA" id="ARBA00022801"/>
    </source>
</evidence>
<keyword evidence="3" id="KW-0326">Glycosidase</keyword>
<keyword evidence="2" id="KW-0378">Hydrolase</keyword>
<dbReference type="InterPro" id="IPR017853">
    <property type="entry name" value="GH"/>
</dbReference>
<dbReference type="PANTHER" id="PTHR30480:SF16">
    <property type="entry name" value="GLYCOSIDE HYDROLASE FAMILY 3 DOMAIN PROTEIN"/>
    <property type="match status" value="1"/>
</dbReference>
<dbReference type="SUPFAM" id="SSF51445">
    <property type="entry name" value="(Trans)glycosidases"/>
    <property type="match status" value="1"/>
</dbReference>
<dbReference type="InterPro" id="IPR019800">
    <property type="entry name" value="Glyco_hydro_3_AS"/>
</dbReference>
<dbReference type="InterPro" id="IPR050226">
    <property type="entry name" value="NagZ_Beta-hexosaminidase"/>
</dbReference>
<evidence type="ECO:0000259" key="4">
    <source>
        <dbReference type="Pfam" id="PF00933"/>
    </source>
</evidence>